<evidence type="ECO:0000259" key="1">
    <source>
        <dbReference type="PROSITE" id="PS51737"/>
    </source>
</evidence>
<proteinExistence type="predicted"/>
<dbReference type="InterPro" id="IPR038109">
    <property type="entry name" value="DNA_bind_recomb_sf"/>
</dbReference>
<dbReference type="PROSITE" id="PS51737">
    <property type="entry name" value="RECOMBINASE_DNA_BIND"/>
    <property type="match status" value="1"/>
</dbReference>
<feature type="domain" description="Recombinase" evidence="1">
    <location>
        <begin position="1"/>
        <end position="110"/>
    </location>
</feature>
<gene>
    <name evidence="2" type="primary">ccrB1</name>
    <name evidence="2" type="ORF">NCTC10702_00190</name>
</gene>
<accession>A0A380EBM6</accession>
<dbReference type="PANTHER" id="PTHR30461">
    <property type="entry name" value="DNA-INVERTASE FROM LAMBDOID PROPHAGE"/>
    <property type="match status" value="1"/>
</dbReference>
<evidence type="ECO:0000313" key="3">
    <source>
        <dbReference type="Proteomes" id="UP000254116"/>
    </source>
</evidence>
<dbReference type="EMBL" id="UHBY01000003">
    <property type="protein sequence ID" value="SUL30460.1"/>
    <property type="molecule type" value="Genomic_DNA"/>
</dbReference>
<sequence>MINQHEANIVKYIFESYAKGHGYRKIANALNHKGYVTKKGKPFSISSITYILANPFYIGKIQFAKYKDWSEKRRKGLNDKPVIAEGKHSPIINQDLWDKVQMRKKQVSQNPKSMAKERICLQALFTVLNVAHLWQQAIPRIHLKTGPRNVFVTIHVVIFGTRVPKYVRQTV</sequence>
<dbReference type="InterPro" id="IPR050639">
    <property type="entry name" value="SSR_resolvase"/>
</dbReference>
<dbReference type="AlphaFoldDB" id="A0A380EBM6"/>
<protein>
    <submittedName>
        <fullName evidence="2">Cassette chromosome recombinase B1</fullName>
    </submittedName>
</protein>
<evidence type="ECO:0000313" key="2">
    <source>
        <dbReference type="EMBL" id="SUL30460.1"/>
    </source>
</evidence>
<dbReference type="Pfam" id="PF07508">
    <property type="entry name" value="Recombinase"/>
    <property type="match status" value="1"/>
</dbReference>
<dbReference type="Gene3D" id="3.90.1750.20">
    <property type="entry name" value="Putative Large Serine Recombinase, Chain B, Domain 2"/>
    <property type="match status" value="1"/>
</dbReference>
<dbReference type="InterPro" id="IPR011109">
    <property type="entry name" value="DNA_bind_recombinase_dom"/>
</dbReference>
<organism evidence="2 3">
    <name type="scientific">Staphylococcus aureus</name>
    <dbReference type="NCBI Taxonomy" id="1280"/>
    <lineage>
        <taxon>Bacteria</taxon>
        <taxon>Bacillati</taxon>
        <taxon>Bacillota</taxon>
        <taxon>Bacilli</taxon>
        <taxon>Bacillales</taxon>
        <taxon>Staphylococcaceae</taxon>
        <taxon>Staphylococcus</taxon>
    </lineage>
</organism>
<dbReference type="PANTHER" id="PTHR30461:SF23">
    <property type="entry name" value="DNA RECOMBINASE-RELATED"/>
    <property type="match status" value="1"/>
</dbReference>
<dbReference type="GO" id="GO:0003677">
    <property type="term" value="F:DNA binding"/>
    <property type="evidence" value="ECO:0007669"/>
    <property type="project" value="InterPro"/>
</dbReference>
<dbReference type="GO" id="GO:0000150">
    <property type="term" value="F:DNA strand exchange activity"/>
    <property type="evidence" value="ECO:0007669"/>
    <property type="project" value="InterPro"/>
</dbReference>
<reference evidence="2 3" key="1">
    <citation type="submission" date="2018-06" db="EMBL/GenBank/DDBJ databases">
        <authorList>
            <consortium name="Pathogen Informatics"/>
            <person name="Doyle S."/>
        </authorList>
    </citation>
    <scope>NUCLEOTIDE SEQUENCE [LARGE SCALE GENOMIC DNA]</scope>
    <source>
        <strain evidence="2 3">NCTC10702</strain>
    </source>
</reference>
<name>A0A380EBM6_STAAU</name>
<dbReference type="Proteomes" id="UP000254116">
    <property type="component" value="Unassembled WGS sequence"/>
</dbReference>